<dbReference type="Gene3D" id="3.40.50.300">
    <property type="entry name" value="P-loop containing nucleotide triphosphate hydrolases"/>
    <property type="match status" value="1"/>
</dbReference>
<name>A0ABU0G5X9_9HYPH</name>
<dbReference type="InterPro" id="IPR017871">
    <property type="entry name" value="ABC_transporter-like_CS"/>
</dbReference>
<evidence type="ECO:0000313" key="7">
    <source>
        <dbReference type="Proteomes" id="UP001238496"/>
    </source>
</evidence>
<dbReference type="SMART" id="SM00382">
    <property type="entry name" value="AAA"/>
    <property type="match status" value="1"/>
</dbReference>
<evidence type="ECO:0000256" key="1">
    <source>
        <dbReference type="ARBA" id="ARBA00005417"/>
    </source>
</evidence>
<evidence type="ECO:0000313" key="6">
    <source>
        <dbReference type="EMBL" id="MDQ0420751.1"/>
    </source>
</evidence>
<accession>A0ABU0G5X9</accession>
<dbReference type="SUPFAM" id="SSF52540">
    <property type="entry name" value="P-loop containing nucleoside triphosphate hydrolases"/>
    <property type="match status" value="1"/>
</dbReference>
<dbReference type="InterPro" id="IPR003439">
    <property type="entry name" value="ABC_transporter-like_ATP-bd"/>
</dbReference>
<proteinExistence type="inferred from homology"/>
<dbReference type="PANTHER" id="PTHR42781">
    <property type="entry name" value="SPERMIDINE/PUTRESCINE IMPORT ATP-BINDING PROTEIN POTA"/>
    <property type="match status" value="1"/>
</dbReference>
<dbReference type="Pfam" id="PF00005">
    <property type="entry name" value="ABC_tran"/>
    <property type="match status" value="1"/>
</dbReference>
<dbReference type="InterPro" id="IPR003593">
    <property type="entry name" value="AAA+_ATPase"/>
</dbReference>
<keyword evidence="3" id="KW-0547">Nucleotide-binding</keyword>
<evidence type="ECO:0000256" key="4">
    <source>
        <dbReference type="ARBA" id="ARBA00022840"/>
    </source>
</evidence>
<gene>
    <name evidence="6" type="ORF">J2045_001775</name>
</gene>
<dbReference type="GO" id="GO:0005524">
    <property type="term" value="F:ATP binding"/>
    <property type="evidence" value="ECO:0007669"/>
    <property type="project" value="UniProtKB-KW"/>
</dbReference>
<dbReference type="PROSITE" id="PS00211">
    <property type="entry name" value="ABC_TRANSPORTER_1"/>
    <property type="match status" value="1"/>
</dbReference>
<dbReference type="Proteomes" id="UP001238496">
    <property type="component" value="Unassembled WGS sequence"/>
</dbReference>
<reference evidence="6 7" key="1">
    <citation type="submission" date="2023-07" db="EMBL/GenBank/DDBJ databases">
        <title>Genomic Encyclopedia of Type Strains, Phase IV (KMG-IV): sequencing the most valuable type-strain genomes for metagenomic binning, comparative biology and taxonomic classification.</title>
        <authorList>
            <person name="Goeker M."/>
        </authorList>
    </citation>
    <scope>NUCLEOTIDE SEQUENCE [LARGE SCALE GENOMIC DNA]</scope>
    <source>
        <strain evidence="6 7">DSM 1111</strain>
    </source>
</reference>
<dbReference type="CDD" id="cd03293">
    <property type="entry name" value="ABC_NrtD_SsuB_transporters"/>
    <property type="match status" value="1"/>
</dbReference>
<dbReference type="RefSeq" id="WP_307371764.1">
    <property type="nucleotide sequence ID" value="NZ_JAUSUW010000004.1"/>
</dbReference>
<keyword evidence="2" id="KW-0813">Transport</keyword>
<feature type="domain" description="ABC transporter" evidence="5">
    <location>
        <begin position="4"/>
        <end position="241"/>
    </location>
</feature>
<dbReference type="PROSITE" id="PS50893">
    <property type="entry name" value="ABC_TRANSPORTER_2"/>
    <property type="match status" value="1"/>
</dbReference>
<dbReference type="PANTHER" id="PTHR42781:SF8">
    <property type="entry name" value="BICARBONATE TRANSPORT ATP-BINDING PROTEIN CMPC"/>
    <property type="match status" value="1"/>
</dbReference>
<dbReference type="EMBL" id="JAUSUW010000004">
    <property type="protein sequence ID" value="MDQ0420751.1"/>
    <property type="molecule type" value="Genomic_DNA"/>
</dbReference>
<keyword evidence="4 6" id="KW-0067">ATP-binding</keyword>
<dbReference type="InterPro" id="IPR050093">
    <property type="entry name" value="ABC_SmlMolc_Importer"/>
</dbReference>
<evidence type="ECO:0000256" key="2">
    <source>
        <dbReference type="ARBA" id="ARBA00022448"/>
    </source>
</evidence>
<comment type="caution">
    <text evidence="6">The sequence shown here is derived from an EMBL/GenBank/DDBJ whole genome shotgun (WGS) entry which is preliminary data.</text>
</comment>
<organism evidence="6 7">
    <name type="scientific">Peteryoungia aggregata LMG 23059</name>
    <dbReference type="NCBI Taxonomy" id="1368425"/>
    <lineage>
        <taxon>Bacteria</taxon>
        <taxon>Pseudomonadati</taxon>
        <taxon>Pseudomonadota</taxon>
        <taxon>Alphaproteobacteria</taxon>
        <taxon>Hyphomicrobiales</taxon>
        <taxon>Rhizobiaceae</taxon>
        <taxon>Peteryoungia</taxon>
    </lineage>
</organism>
<protein>
    <submittedName>
        <fullName evidence="6">NitT/TauT family transport system ATP-binding protein</fullName>
    </submittedName>
</protein>
<comment type="similarity">
    <text evidence="1">Belongs to the ABC transporter superfamily.</text>
</comment>
<evidence type="ECO:0000259" key="5">
    <source>
        <dbReference type="PROSITE" id="PS50893"/>
    </source>
</evidence>
<evidence type="ECO:0000256" key="3">
    <source>
        <dbReference type="ARBA" id="ARBA00022741"/>
    </source>
</evidence>
<dbReference type="InterPro" id="IPR027417">
    <property type="entry name" value="P-loop_NTPase"/>
</dbReference>
<keyword evidence="7" id="KW-1185">Reference proteome</keyword>
<sequence length="262" mass="29546">MVEIVFDKVWKEYGDAIVLENVSLTLKDHEFLSIVGPSGVGKTTLLRLLLSQEVPTRGEIRIDGQLIAGEPTEDRGVVFQRYSVFPHKTVLGNVMLGPEWRSSAFLGKLYGSRHKALLERAHALLERVGLKDAVDKYPQQLSGGMQQRLAIAQALIMQPKVLLLDEPFGALDPVTRKSMHVLIRELWTERQMTIVMVTHDMGEAFELGTRVIAIDKHRHDPQAPERYGAGIMSDFEAKPRIVRESALFEFNRSKIIPLQTAR</sequence>